<dbReference type="PANTHER" id="PTHR21248:SF22">
    <property type="entry name" value="PHOSPHOLIPASE D"/>
    <property type="match status" value="1"/>
</dbReference>
<evidence type="ECO:0000256" key="2">
    <source>
        <dbReference type="ARBA" id="ARBA00022475"/>
    </source>
</evidence>
<gene>
    <name evidence="11" type="ORF">BAU17_11610</name>
</gene>
<keyword evidence="3" id="KW-0808">Transferase</keyword>
<comment type="subcellular location">
    <subcellularLocation>
        <location evidence="1">Cell membrane</location>
    </subcellularLocation>
</comment>
<sequence>MEEKEPIYLLKRGKKGLLQLIFSRIGIALVFLLLQVLLLVALFEYVSNNYVHVFYGGAIVVTVFGYMFLLNSRSDSSVKLTWMVLFTVLPIIGIFLYFYMQLEIGHRLEKRRLVRLNEESSQLIETEPQLMEKIQEEKDLLGVATFVGATGPYPVYENTNLTYYPTGEDKFLDLMEELRRAESFIFMEYFIVGEGKMWGSILDILIEKAKEGVEIRFLYDGFNEFSLLPHSYPKKLEALGIKCKIFAPIRPFVSTVYNFRDHRKICVIDGKVAFTGGINLADEYINEIERFGYWKDTAIKIKGRAVDSFTLMFLQMWALDDGVLDVENWLNRPQEVIQEAGHVIPYGDIPLDGDRVGEFVYLDILNKATEYVHIMTPYLILDGEMESAIYMAAKRGVDVTIILPHIPDKAYAFALAKSHYRTLIEAGVHIYEFTPGFVHAKVFVSDNSKATVGTVNLDYRSFYHHFECGIYMEKVAVIPTIEEDFQKTLAQSQRITLEDVKNESVLMKIMGWTLKVFAPLM</sequence>
<dbReference type="InterPro" id="IPR022924">
    <property type="entry name" value="Cardiolipin_synthase"/>
</dbReference>
<dbReference type="Gene3D" id="3.30.870.10">
    <property type="entry name" value="Endonuclease Chain A"/>
    <property type="match status" value="2"/>
</dbReference>
<keyword evidence="4 9" id="KW-0812">Transmembrane</keyword>
<feature type="transmembrane region" description="Helical" evidence="9">
    <location>
        <begin position="49"/>
        <end position="70"/>
    </location>
</feature>
<dbReference type="EC" id="2.7.8.-" evidence="8"/>
<organism evidence="11 12">
    <name type="scientific">Candidatus Enterococcus willemsii</name>
    <dbReference type="NCBI Taxonomy" id="1857215"/>
    <lineage>
        <taxon>Bacteria</taxon>
        <taxon>Bacillati</taxon>
        <taxon>Bacillota</taxon>
        <taxon>Bacilli</taxon>
        <taxon>Lactobacillales</taxon>
        <taxon>Enterococcaceae</taxon>
        <taxon>Enterococcus</taxon>
    </lineage>
</organism>
<feature type="domain" description="PLD phosphodiesterase" evidence="10">
    <location>
        <begin position="257"/>
        <end position="284"/>
    </location>
</feature>
<accession>A0ABQ6YXX8</accession>
<evidence type="ECO:0000256" key="7">
    <source>
        <dbReference type="ARBA" id="ARBA00023136"/>
    </source>
</evidence>
<comment type="caution">
    <text evidence="11">The sequence shown here is derived from an EMBL/GenBank/DDBJ whole genome shotgun (WGS) entry which is preliminary data.</text>
</comment>
<evidence type="ECO:0000313" key="11">
    <source>
        <dbReference type="EMBL" id="KAF1302856.1"/>
    </source>
</evidence>
<keyword evidence="5" id="KW-0677">Repeat</keyword>
<proteinExistence type="predicted"/>
<evidence type="ECO:0000256" key="3">
    <source>
        <dbReference type="ARBA" id="ARBA00022679"/>
    </source>
</evidence>
<dbReference type="CDD" id="cd09154">
    <property type="entry name" value="PLDc_SMU_988_like_1"/>
    <property type="match status" value="1"/>
</dbReference>
<dbReference type="PANTHER" id="PTHR21248">
    <property type="entry name" value="CARDIOLIPIN SYNTHASE"/>
    <property type="match status" value="1"/>
</dbReference>
<evidence type="ECO:0000256" key="6">
    <source>
        <dbReference type="ARBA" id="ARBA00022989"/>
    </source>
</evidence>
<evidence type="ECO:0000256" key="5">
    <source>
        <dbReference type="ARBA" id="ARBA00022737"/>
    </source>
</evidence>
<keyword evidence="2" id="KW-1003">Cell membrane</keyword>
<feature type="transmembrane region" description="Helical" evidence="9">
    <location>
        <begin position="21"/>
        <end position="43"/>
    </location>
</feature>
<keyword evidence="12" id="KW-1185">Reference proteome</keyword>
<evidence type="ECO:0000256" key="4">
    <source>
        <dbReference type="ARBA" id="ARBA00022692"/>
    </source>
</evidence>
<protein>
    <recommendedName>
        <fullName evidence="8">Cardiolipin synthase</fullName>
        <ecNumber evidence="8">2.7.8.-</ecNumber>
    </recommendedName>
</protein>
<dbReference type="SUPFAM" id="SSF56024">
    <property type="entry name" value="Phospholipase D/nuclease"/>
    <property type="match status" value="2"/>
</dbReference>
<dbReference type="EMBL" id="MAEL01000045">
    <property type="protein sequence ID" value="KAF1302856.1"/>
    <property type="molecule type" value="Genomic_DNA"/>
</dbReference>
<evidence type="ECO:0000256" key="1">
    <source>
        <dbReference type="ARBA" id="ARBA00004236"/>
    </source>
</evidence>
<reference evidence="11 12" key="1">
    <citation type="submission" date="2016-06" db="EMBL/GenBank/DDBJ databases">
        <title>Four novel species of enterococci isolated from chicken manure.</title>
        <authorList>
            <person name="Van Tyne D."/>
        </authorList>
    </citation>
    <scope>NUCLEOTIDE SEQUENCE [LARGE SCALE GENOMIC DNA]</scope>
    <source>
        <strain evidence="11 12">CU12B</strain>
    </source>
</reference>
<name>A0ABQ6YXX8_9ENTE</name>
<keyword evidence="6 9" id="KW-1133">Transmembrane helix</keyword>
<dbReference type="RefSeq" id="WP_161902514.1">
    <property type="nucleotide sequence ID" value="NZ_MAEL01000045.1"/>
</dbReference>
<evidence type="ECO:0000313" key="12">
    <source>
        <dbReference type="Proteomes" id="UP000782705"/>
    </source>
</evidence>
<dbReference type="PROSITE" id="PS50035">
    <property type="entry name" value="PLD"/>
    <property type="match status" value="2"/>
</dbReference>
<evidence type="ECO:0000256" key="9">
    <source>
        <dbReference type="SAM" id="Phobius"/>
    </source>
</evidence>
<dbReference type="NCBIfam" id="TIGR04265">
    <property type="entry name" value="bac_cardiolipin"/>
    <property type="match status" value="1"/>
</dbReference>
<feature type="transmembrane region" description="Helical" evidence="9">
    <location>
        <begin position="82"/>
        <end position="100"/>
    </location>
</feature>
<dbReference type="Proteomes" id="UP000782705">
    <property type="component" value="Unassembled WGS sequence"/>
</dbReference>
<dbReference type="SMART" id="SM00155">
    <property type="entry name" value="PLDc"/>
    <property type="match status" value="2"/>
</dbReference>
<dbReference type="Pfam" id="PF13091">
    <property type="entry name" value="PLDc_2"/>
    <property type="match status" value="2"/>
</dbReference>
<evidence type="ECO:0000256" key="8">
    <source>
        <dbReference type="NCBIfam" id="TIGR04265"/>
    </source>
</evidence>
<dbReference type="InterPro" id="IPR025202">
    <property type="entry name" value="PLD-like_dom"/>
</dbReference>
<dbReference type="InterPro" id="IPR001736">
    <property type="entry name" value="PLipase_D/transphosphatidylase"/>
</dbReference>
<evidence type="ECO:0000259" key="10">
    <source>
        <dbReference type="PROSITE" id="PS50035"/>
    </source>
</evidence>
<feature type="domain" description="PLD phosphodiesterase" evidence="10">
    <location>
        <begin position="434"/>
        <end position="461"/>
    </location>
</feature>
<keyword evidence="7 9" id="KW-0472">Membrane</keyword>
<dbReference type="CDD" id="cd09160">
    <property type="entry name" value="PLDc_SMU_988_like_2"/>
    <property type="match status" value="1"/>
</dbReference>